<evidence type="ECO:0000313" key="2">
    <source>
        <dbReference type="EMBL" id="KEH40464.1"/>
    </source>
</evidence>
<evidence type="ECO:0000313" key="4">
    <source>
        <dbReference type="EnsemblPlants" id="KEH40464"/>
    </source>
</evidence>
<dbReference type="PANTHER" id="PTHR38926">
    <property type="entry name" value="F-BOX DOMAIN CONTAINING PROTEIN, EXPRESSED"/>
    <property type="match status" value="1"/>
</dbReference>
<dbReference type="SMART" id="SM00256">
    <property type="entry name" value="FBOX"/>
    <property type="match status" value="1"/>
</dbReference>
<dbReference type="AlphaFoldDB" id="A0A072VEM9"/>
<sequence>MKKNNSASRISIQDLFYDILIRIFLKLNVVEISVASMVCKSWNEICRNPLLWAKLDLSRLSSNAFNIPLLPDAWRGDLVSKCKLITCLKYALRLSNYNTSCLVFNFFIYLQDAELIFIAKRTPNLKRLVLPFTGKLSNNAVDIAMKSWDSLESITITAMVKTSCIFSAISKYCMTIYELKFTNYFGINDADLVVQYTPNLKLLSVRNIMVNLRALCNILNSLEKLEVVNICHGFIWDRVEGAVKAYTVRDLRNHLSLPCLRKLMFCNRRRCLRCINGNDPVRIPFGVFEDIWREDEISSLAH</sequence>
<reference evidence="6" key="4">
    <citation type="journal article" date="2018" name="Nat. Plants">
        <title>Whole-genome landscape of Medicago truncatula symbiotic genes.</title>
        <authorList>
            <person name="Pecrix Y."/>
            <person name="Staton S.E."/>
            <person name="Sallet E."/>
            <person name="Lelandais-Briere C."/>
            <person name="Moreau S."/>
            <person name="Carrere S."/>
            <person name="Blein T."/>
            <person name="Jardinaud M.F."/>
            <person name="Latrasse D."/>
            <person name="Zouine M."/>
            <person name="Zahm M."/>
            <person name="Kreplak J."/>
            <person name="Mayjonade B."/>
            <person name="Satge C."/>
            <person name="Perez M."/>
            <person name="Cauet S."/>
            <person name="Marande W."/>
            <person name="Chantry-Darmon C."/>
            <person name="Lopez-Roques C."/>
            <person name="Bouchez O."/>
            <person name="Berard A."/>
            <person name="Debelle F."/>
            <person name="Munos S."/>
            <person name="Bendahmane A."/>
            <person name="Berges H."/>
            <person name="Niebel A."/>
            <person name="Buitink J."/>
            <person name="Frugier F."/>
            <person name="Benhamed M."/>
            <person name="Crespi M."/>
            <person name="Gouzy J."/>
            <person name="Gamas P."/>
        </authorList>
    </citation>
    <scope>NUCLEOTIDE SEQUENCE [LARGE SCALE GENOMIC DNA]</scope>
    <source>
        <strain evidence="6">cv. Jemalong A17</strain>
    </source>
</reference>
<dbReference type="GO" id="GO:1905761">
    <property type="term" value="F:SCF ubiquitin ligase complex binding"/>
    <property type="evidence" value="ECO:0000318"/>
    <property type="project" value="GO_Central"/>
</dbReference>
<dbReference type="Pfam" id="PF12937">
    <property type="entry name" value="F-box-like"/>
    <property type="match status" value="1"/>
</dbReference>
<dbReference type="HOGENOM" id="CLU_050941_2_0_1"/>
<accession>A0A072VEM9</accession>
<dbReference type="PROSITE" id="PS50181">
    <property type="entry name" value="FBOX"/>
    <property type="match status" value="1"/>
</dbReference>
<evidence type="ECO:0000313" key="5">
    <source>
        <dbReference type="Proteomes" id="UP000002051"/>
    </source>
</evidence>
<keyword evidence="5" id="KW-1185">Reference proteome</keyword>
<dbReference type="PANTHER" id="PTHR38926:SF10">
    <property type="entry name" value="F-BOX DOMAIN-CONTAINING PROTEIN"/>
    <property type="match status" value="1"/>
</dbReference>
<gene>
    <name evidence="2" type="ordered locus">MTR_1g029330</name>
    <name evidence="3" type="ORF">MtrunA17_Chr1g0159411</name>
</gene>
<dbReference type="InterPro" id="IPR001810">
    <property type="entry name" value="F-box_dom"/>
</dbReference>
<reference evidence="3" key="5">
    <citation type="journal article" date="2018" name="Nat. Plants">
        <title>Whole-genome landscape of Medicago truncatula symbiotic genes.</title>
        <authorList>
            <person name="Pecrix Y."/>
            <person name="Gamas P."/>
            <person name="Carrere S."/>
        </authorList>
    </citation>
    <scope>NUCLEOTIDE SEQUENCE</scope>
    <source>
        <tissue evidence="3">Leaves</tissue>
    </source>
</reference>
<feature type="domain" description="F-box" evidence="1">
    <location>
        <begin position="9"/>
        <end position="55"/>
    </location>
</feature>
<dbReference type="InterPro" id="IPR036047">
    <property type="entry name" value="F-box-like_dom_sf"/>
</dbReference>
<evidence type="ECO:0000259" key="1">
    <source>
        <dbReference type="PROSITE" id="PS50181"/>
    </source>
</evidence>
<reference evidence="2 5" key="2">
    <citation type="journal article" date="2014" name="BMC Genomics">
        <title>An improved genome release (version Mt4.0) for the model legume Medicago truncatula.</title>
        <authorList>
            <person name="Tang H."/>
            <person name="Krishnakumar V."/>
            <person name="Bidwell S."/>
            <person name="Rosen B."/>
            <person name="Chan A."/>
            <person name="Zhou S."/>
            <person name="Gentzbittel L."/>
            <person name="Childs K.L."/>
            <person name="Yandell M."/>
            <person name="Gundlach H."/>
            <person name="Mayer K.F."/>
            <person name="Schwartz D.C."/>
            <person name="Town C.D."/>
        </authorList>
    </citation>
    <scope>GENOME REANNOTATION</scope>
    <source>
        <strain evidence="2">A17</strain>
        <strain evidence="4 5">cv. Jemalong A17</strain>
    </source>
</reference>
<dbReference type="SUPFAM" id="SSF81383">
    <property type="entry name" value="F-box domain"/>
    <property type="match status" value="1"/>
</dbReference>
<dbReference type="STRING" id="3880.A0A072VEM9"/>
<dbReference type="Gramene" id="rna1373">
    <property type="protein sequence ID" value="RHN77871.1"/>
    <property type="gene ID" value="gene1373"/>
</dbReference>
<reference evidence="4" key="3">
    <citation type="submission" date="2015-04" db="UniProtKB">
        <authorList>
            <consortium name="EnsemblPlants"/>
        </authorList>
    </citation>
    <scope>IDENTIFICATION</scope>
    <source>
        <strain evidence="4">cv. Jemalong A17</strain>
    </source>
</reference>
<dbReference type="Proteomes" id="UP000265566">
    <property type="component" value="Chromosome 1"/>
</dbReference>
<proteinExistence type="predicted"/>
<organism evidence="2 5">
    <name type="scientific">Medicago truncatula</name>
    <name type="common">Barrel medic</name>
    <name type="synonym">Medicago tribuloides</name>
    <dbReference type="NCBI Taxonomy" id="3880"/>
    <lineage>
        <taxon>Eukaryota</taxon>
        <taxon>Viridiplantae</taxon>
        <taxon>Streptophyta</taxon>
        <taxon>Embryophyta</taxon>
        <taxon>Tracheophyta</taxon>
        <taxon>Spermatophyta</taxon>
        <taxon>Magnoliopsida</taxon>
        <taxon>eudicotyledons</taxon>
        <taxon>Gunneridae</taxon>
        <taxon>Pentapetalae</taxon>
        <taxon>rosids</taxon>
        <taxon>fabids</taxon>
        <taxon>Fabales</taxon>
        <taxon>Fabaceae</taxon>
        <taxon>Papilionoideae</taxon>
        <taxon>50 kb inversion clade</taxon>
        <taxon>NPAAA clade</taxon>
        <taxon>Hologalegina</taxon>
        <taxon>IRL clade</taxon>
        <taxon>Trifolieae</taxon>
        <taxon>Medicago</taxon>
    </lineage>
</organism>
<dbReference type="EnsemblPlants" id="KEH40464">
    <property type="protein sequence ID" value="KEH40464"/>
    <property type="gene ID" value="MTR_1g029330"/>
</dbReference>
<reference evidence="2 5" key="1">
    <citation type="journal article" date="2011" name="Nature">
        <title>The Medicago genome provides insight into the evolution of rhizobial symbioses.</title>
        <authorList>
            <person name="Young N.D."/>
            <person name="Debelle F."/>
            <person name="Oldroyd G.E."/>
            <person name="Geurts R."/>
            <person name="Cannon S.B."/>
            <person name="Udvardi M.K."/>
            <person name="Benedito V.A."/>
            <person name="Mayer K.F."/>
            <person name="Gouzy J."/>
            <person name="Schoof H."/>
            <person name="Van de Peer Y."/>
            <person name="Proost S."/>
            <person name="Cook D.R."/>
            <person name="Meyers B.C."/>
            <person name="Spannagl M."/>
            <person name="Cheung F."/>
            <person name="De Mita S."/>
            <person name="Krishnakumar V."/>
            <person name="Gundlach H."/>
            <person name="Zhou S."/>
            <person name="Mudge J."/>
            <person name="Bharti A.K."/>
            <person name="Murray J.D."/>
            <person name="Naoumkina M.A."/>
            <person name="Rosen B."/>
            <person name="Silverstein K.A."/>
            <person name="Tang H."/>
            <person name="Rombauts S."/>
            <person name="Zhao P.X."/>
            <person name="Zhou P."/>
            <person name="Barbe V."/>
            <person name="Bardou P."/>
            <person name="Bechner M."/>
            <person name="Bellec A."/>
            <person name="Berger A."/>
            <person name="Berges H."/>
            <person name="Bidwell S."/>
            <person name="Bisseling T."/>
            <person name="Choisne N."/>
            <person name="Couloux A."/>
            <person name="Denny R."/>
            <person name="Deshpande S."/>
            <person name="Dai X."/>
            <person name="Doyle J.J."/>
            <person name="Dudez A.M."/>
            <person name="Farmer A.D."/>
            <person name="Fouteau S."/>
            <person name="Franken C."/>
            <person name="Gibelin C."/>
            <person name="Gish J."/>
            <person name="Goldstein S."/>
            <person name="Gonzalez A.J."/>
            <person name="Green P.J."/>
            <person name="Hallab A."/>
            <person name="Hartog M."/>
            <person name="Hua A."/>
            <person name="Humphray S.J."/>
            <person name="Jeong D.H."/>
            <person name="Jing Y."/>
            <person name="Jocker A."/>
            <person name="Kenton S.M."/>
            <person name="Kim D.J."/>
            <person name="Klee K."/>
            <person name="Lai H."/>
            <person name="Lang C."/>
            <person name="Lin S."/>
            <person name="Macmil S.L."/>
            <person name="Magdelenat G."/>
            <person name="Matthews L."/>
            <person name="McCorrison J."/>
            <person name="Monaghan E.L."/>
            <person name="Mun J.H."/>
            <person name="Najar F.Z."/>
            <person name="Nicholson C."/>
            <person name="Noirot C."/>
            <person name="O'Bleness M."/>
            <person name="Paule C.R."/>
            <person name="Poulain J."/>
            <person name="Prion F."/>
            <person name="Qin B."/>
            <person name="Qu C."/>
            <person name="Retzel E.F."/>
            <person name="Riddle C."/>
            <person name="Sallet E."/>
            <person name="Samain S."/>
            <person name="Samson N."/>
            <person name="Sanders I."/>
            <person name="Saurat O."/>
            <person name="Scarpelli C."/>
            <person name="Schiex T."/>
            <person name="Segurens B."/>
            <person name="Severin A.J."/>
            <person name="Sherrier D.J."/>
            <person name="Shi R."/>
            <person name="Sims S."/>
            <person name="Singer S.R."/>
            <person name="Sinharoy S."/>
            <person name="Sterck L."/>
            <person name="Viollet A."/>
            <person name="Wang B.B."/>
            <person name="Wang K."/>
            <person name="Wang M."/>
            <person name="Wang X."/>
            <person name="Warfsmann J."/>
            <person name="Weissenbach J."/>
            <person name="White D.D."/>
            <person name="White J.D."/>
            <person name="Wiley G.B."/>
            <person name="Wincker P."/>
            <person name="Xing Y."/>
            <person name="Yang L."/>
            <person name="Yao Z."/>
            <person name="Ying F."/>
            <person name="Zhai J."/>
            <person name="Zhou L."/>
            <person name="Zuber A."/>
            <person name="Denarie J."/>
            <person name="Dixon R.A."/>
            <person name="May G.D."/>
            <person name="Schwartz D.C."/>
            <person name="Rogers J."/>
            <person name="Quetier F."/>
            <person name="Town C.D."/>
            <person name="Roe B.A."/>
        </authorList>
    </citation>
    <scope>NUCLEOTIDE SEQUENCE [LARGE SCALE GENOMIC DNA]</scope>
    <source>
        <strain evidence="2">A17</strain>
        <strain evidence="4 5">cv. Jemalong A17</strain>
    </source>
</reference>
<dbReference type="Gene3D" id="1.20.1280.50">
    <property type="match status" value="1"/>
</dbReference>
<dbReference type="Proteomes" id="UP000002051">
    <property type="component" value="Unassembled WGS sequence"/>
</dbReference>
<name>A0A072VEM9_MEDTR</name>
<dbReference type="Gene3D" id="3.80.10.10">
    <property type="entry name" value="Ribonuclease Inhibitor"/>
    <property type="match status" value="1"/>
</dbReference>
<dbReference type="SUPFAM" id="SSF52047">
    <property type="entry name" value="RNI-like"/>
    <property type="match status" value="1"/>
</dbReference>
<dbReference type="EMBL" id="CM001217">
    <property type="protein sequence ID" value="KEH40464.1"/>
    <property type="molecule type" value="Genomic_DNA"/>
</dbReference>
<dbReference type="InterPro" id="IPR032675">
    <property type="entry name" value="LRR_dom_sf"/>
</dbReference>
<evidence type="ECO:0000313" key="3">
    <source>
        <dbReference type="EMBL" id="RHN77871.1"/>
    </source>
</evidence>
<dbReference type="EMBL" id="PSQE01000001">
    <property type="protein sequence ID" value="RHN77871.1"/>
    <property type="molecule type" value="Genomic_DNA"/>
</dbReference>
<protein>
    <submittedName>
        <fullName evidence="2">F-box/LRR plant protein</fullName>
    </submittedName>
    <submittedName>
        <fullName evidence="3">Putative F-box domain, leucine-rich repeat domain, L domain-containing protein</fullName>
    </submittedName>
</protein>
<evidence type="ECO:0000313" key="6">
    <source>
        <dbReference type="Proteomes" id="UP000265566"/>
    </source>
</evidence>